<accession>A0A919BRP1</accession>
<gene>
    <name evidence="2" type="ORF">GCM10017161_41510</name>
</gene>
<reference evidence="2" key="1">
    <citation type="journal article" date="2014" name="Int. J. Syst. Evol. Microbiol.">
        <title>Complete genome sequence of Corynebacterium casei LMG S-19264T (=DSM 44701T), isolated from a smear-ripened cheese.</title>
        <authorList>
            <consortium name="US DOE Joint Genome Institute (JGI-PGF)"/>
            <person name="Walter F."/>
            <person name="Albersmeier A."/>
            <person name="Kalinowski J."/>
            <person name="Ruckert C."/>
        </authorList>
    </citation>
    <scope>NUCLEOTIDE SEQUENCE</scope>
    <source>
        <strain evidence="2">KCTC 42731</strain>
    </source>
</reference>
<evidence type="ECO:0000313" key="3">
    <source>
        <dbReference type="Proteomes" id="UP000623842"/>
    </source>
</evidence>
<proteinExistence type="predicted"/>
<protein>
    <recommendedName>
        <fullName evidence="1">DUF7674 domain-containing protein</fullName>
    </recommendedName>
</protein>
<reference evidence="2" key="2">
    <citation type="submission" date="2020-09" db="EMBL/GenBank/DDBJ databases">
        <authorList>
            <person name="Sun Q."/>
            <person name="Kim S."/>
        </authorList>
    </citation>
    <scope>NUCLEOTIDE SEQUENCE</scope>
    <source>
        <strain evidence="2">KCTC 42731</strain>
    </source>
</reference>
<dbReference type="Pfam" id="PF24722">
    <property type="entry name" value="DUF7674"/>
    <property type="match status" value="1"/>
</dbReference>
<sequence length="104" mass="11909">MFPELTAKMAVHEDFMTTSKMEVFAQATTNAIAEGQLTTASKYLSFIDNKLNTVSAQAYEYIDVYYVEHLFWRANKATCQHGWPLLSKQLQQLYMDFHGKAACD</sequence>
<dbReference type="InterPro" id="IPR056091">
    <property type="entry name" value="DUF7674"/>
</dbReference>
<name>A0A919BRP1_9GAMM</name>
<dbReference type="AlphaFoldDB" id="A0A919BRP1"/>
<dbReference type="EMBL" id="BNCK01000015">
    <property type="protein sequence ID" value="GHG07532.1"/>
    <property type="molecule type" value="Genomic_DNA"/>
</dbReference>
<evidence type="ECO:0000259" key="1">
    <source>
        <dbReference type="Pfam" id="PF24722"/>
    </source>
</evidence>
<feature type="domain" description="DUF7674" evidence="1">
    <location>
        <begin position="2"/>
        <end position="98"/>
    </location>
</feature>
<dbReference type="Proteomes" id="UP000623842">
    <property type="component" value="Unassembled WGS sequence"/>
</dbReference>
<organism evidence="2 3">
    <name type="scientific">Thalassotalea marina</name>
    <dbReference type="NCBI Taxonomy" id="1673741"/>
    <lineage>
        <taxon>Bacteria</taxon>
        <taxon>Pseudomonadati</taxon>
        <taxon>Pseudomonadota</taxon>
        <taxon>Gammaproteobacteria</taxon>
        <taxon>Alteromonadales</taxon>
        <taxon>Colwelliaceae</taxon>
        <taxon>Thalassotalea</taxon>
    </lineage>
</organism>
<keyword evidence="3" id="KW-1185">Reference proteome</keyword>
<evidence type="ECO:0000313" key="2">
    <source>
        <dbReference type="EMBL" id="GHG07532.1"/>
    </source>
</evidence>
<comment type="caution">
    <text evidence="2">The sequence shown here is derived from an EMBL/GenBank/DDBJ whole genome shotgun (WGS) entry which is preliminary data.</text>
</comment>